<comment type="similarity">
    <text evidence="1">Belongs to the peptidase M20A family.</text>
</comment>
<dbReference type="CDD" id="cd00200">
    <property type="entry name" value="WD40"/>
    <property type="match status" value="1"/>
</dbReference>
<dbReference type="AlphaFoldDB" id="A0A0C9MZL3"/>
<dbReference type="InterPro" id="IPR036322">
    <property type="entry name" value="WD40_repeat_dom_sf"/>
</dbReference>
<gene>
    <name evidence="10" type="ORF">MAM1_0243d08614</name>
</gene>
<dbReference type="Pfam" id="PF01546">
    <property type="entry name" value="Peptidase_M20"/>
    <property type="match status" value="1"/>
</dbReference>
<dbReference type="PANTHER" id="PTHR43270">
    <property type="entry name" value="BETA-ALA-HIS DIPEPTIDASE"/>
    <property type="match status" value="1"/>
</dbReference>
<dbReference type="OrthoDB" id="7832001at2759"/>
<keyword evidence="2 7" id="KW-0853">WD repeat</keyword>
<dbReference type="PROSITE" id="PS50294">
    <property type="entry name" value="WD_REPEATS_REGION"/>
    <property type="match status" value="2"/>
</dbReference>
<protein>
    <submittedName>
        <fullName evidence="10">Zn-dependent exopeptidase</fullName>
    </submittedName>
</protein>
<dbReference type="InterPro" id="IPR011650">
    <property type="entry name" value="Peptidase_M20_dimer"/>
</dbReference>
<feature type="region of interest" description="Disordered" evidence="8">
    <location>
        <begin position="1"/>
        <end position="25"/>
    </location>
</feature>
<dbReference type="STRING" id="91626.A0A0C9MZL3"/>
<feature type="repeat" description="WD" evidence="7">
    <location>
        <begin position="76"/>
        <end position="117"/>
    </location>
</feature>
<dbReference type="PANTHER" id="PTHR43270:SF8">
    <property type="entry name" value="DI- AND TRIPEPTIDASE DUG2-RELATED"/>
    <property type="match status" value="1"/>
</dbReference>
<dbReference type="Gene3D" id="2.130.10.10">
    <property type="entry name" value="YVTN repeat-like/Quinoprotein amine dehydrogenase"/>
    <property type="match status" value="2"/>
</dbReference>
<dbReference type="GO" id="GO:0006508">
    <property type="term" value="P:proteolysis"/>
    <property type="evidence" value="ECO:0007669"/>
    <property type="project" value="UniProtKB-KW"/>
</dbReference>
<evidence type="ECO:0000256" key="7">
    <source>
        <dbReference type="PROSITE-ProRule" id="PRU00221"/>
    </source>
</evidence>
<dbReference type="InterPro" id="IPR051458">
    <property type="entry name" value="Cyt/Met_Dipeptidase"/>
</dbReference>
<evidence type="ECO:0000256" key="4">
    <source>
        <dbReference type="ARBA" id="ARBA00022723"/>
    </source>
</evidence>
<feature type="repeat" description="WD" evidence="7">
    <location>
        <begin position="306"/>
        <end position="336"/>
    </location>
</feature>
<keyword evidence="3" id="KW-0645">Protease</keyword>
<dbReference type="Gene3D" id="3.40.630.10">
    <property type="entry name" value="Zn peptidases"/>
    <property type="match status" value="1"/>
</dbReference>
<dbReference type="PROSITE" id="PS00678">
    <property type="entry name" value="WD_REPEATS_1"/>
    <property type="match status" value="2"/>
</dbReference>
<evidence type="ECO:0000256" key="5">
    <source>
        <dbReference type="ARBA" id="ARBA00022737"/>
    </source>
</evidence>
<dbReference type="SUPFAM" id="SSF55031">
    <property type="entry name" value="Bacterial exopeptidase dimerisation domain"/>
    <property type="match status" value="1"/>
</dbReference>
<feature type="domain" description="Peptidase M20 dimerisation" evidence="9">
    <location>
        <begin position="587"/>
        <end position="781"/>
    </location>
</feature>
<dbReference type="SMART" id="SM00320">
    <property type="entry name" value="WD40"/>
    <property type="match status" value="7"/>
</dbReference>
<dbReference type="GO" id="GO:0046872">
    <property type="term" value="F:metal ion binding"/>
    <property type="evidence" value="ECO:0007669"/>
    <property type="project" value="UniProtKB-KW"/>
</dbReference>
<evidence type="ECO:0000256" key="2">
    <source>
        <dbReference type="ARBA" id="ARBA00022574"/>
    </source>
</evidence>
<reference evidence="10" key="1">
    <citation type="submission" date="2014-09" db="EMBL/GenBank/DDBJ databases">
        <title>Draft genome sequence of an oleaginous Mucoromycotina fungus Mucor ambiguus NBRC6742.</title>
        <authorList>
            <person name="Takeda I."/>
            <person name="Yamane N."/>
            <person name="Morita T."/>
            <person name="Tamano K."/>
            <person name="Machida M."/>
            <person name="Baker S."/>
            <person name="Koike H."/>
        </authorList>
    </citation>
    <scope>NUCLEOTIDE SEQUENCE</scope>
    <source>
        <strain evidence="10">NBRC 6742</strain>
    </source>
</reference>
<feature type="repeat" description="WD" evidence="7">
    <location>
        <begin position="235"/>
        <end position="254"/>
    </location>
</feature>
<feature type="repeat" description="WD" evidence="7">
    <location>
        <begin position="345"/>
        <end position="376"/>
    </location>
</feature>
<keyword evidence="11" id="KW-1185">Reference proteome</keyword>
<keyword evidence="4" id="KW-0479">Metal-binding</keyword>
<evidence type="ECO:0000259" key="9">
    <source>
        <dbReference type="Pfam" id="PF07687"/>
    </source>
</evidence>
<dbReference type="InterPro" id="IPR001680">
    <property type="entry name" value="WD40_rpt"/>
</dbReference>
<dbReference type="Pfam" id="PF07687">
    <property type="entry name" value="M20_dimer"/>
    <property type="match status" value="1"/>
</dbReference>
<dbReference type="GO" id="GO:0006751">
    <property type="term" value="P:glutathione catabolic process"/>
    <property type="evidence" value="ECO:0007669"/>
    <property type="project" value="InterPro"/>
</dbReference>
<dbReference type="InterPro" id="IPR020472">
    <property type="entry name" value="WD40_PAC1"/>
</dbReference>
<dbReference type="PIRSF" id="PIRSF037237">
    <property type="entry name" value="Peptidase_WD_repeats_DUG2"/>
    <property type="match status" value="1"/>
</dbReference>
<dbReference type="InterPro" id="IPR017149">
    <property type="entry name" value="GSH_degradosome_Dug2"/>
</dbReference>
<dbReference type="SUPFAM" id="SSF53187">
    <property type="entry name" value="Zn-dependent exopeptidases"/>
    <property type="match status" value="1"/>
</dbReference>
<organism evidence="10">
    <name type="scientific">Mucor ambiguus</name>
    <dbReference type="NCBI Taxonomy" id="91626"/>
    <lineage>
        <taxon>Eukaryota</taxon>
        <taxon>Fungi</taxon>
        <taxon>Fungi incertae sedis</taxon>
        <taxon>Mucoromycota</taxon>
        <taxon>Mucoromycotina</taxon>
        <taxon>Mucoromycetes</taxon>
        <taxon>Mucorales</taxon>
        <taxon>Mucorineae</taxon>
        <taxon>Mucoraceae</taxon>
        <taxon>Mucor</taxon>
    </lineage>
</organism>
<dbReference type="InterPro" id="IPR015943">
    <property type="entry name" value="WD40/YVTN_repeat-like_dom_sf"/>
</dbReference>
<feature type="region of interest" description="Disordered" evidence="8">
    <location>
        <begin position="668"/>
        <end position="688"/>
    </location>
</feature>
<dbReference type="InterPro" id="IPR019775">
    <property type="entry name" value="WD40_repeat_CS"/>
</dbReference>
<evidence type="ECO:0000256" key="8">
    <source>
        <dbReference type="SAM" id="MobiDB-lite"/>
    </source>
</evidence>
<dbReference type="InterPro" id="IPR036264">
    <property type="entry name" value="Bact_exopeptidase_dim_dom"/>
</dbReference>
<dbReference type="GO" id="GO:0008233">
    <property type="term" value="F:peptidase activity"/>
    <property type="evidence" value="ECO:0007669"/>
    <property type="project" value="UniProtKB-KW"/>
</dbReference>
<keyword evidence="6" id="KW-0378">Hydrolase</keyword>
<evidence type="ECO:0000256" key="1">
    <source>
        <dbReference type="ARBA" id="ARBA00006247"/>
    </source>
</evidence>
<dbReference type="EMBL" id="DF836532">
    <property type="protein sequence ID" value="GAN09092.1"/>
    <property type="molecule type" value="Genomic_DNA"/>
</dbReference>
<dbReference type="PROSITE" id="PS50082">
    <property type="entry name" value="WD_REPEATS_2"/>
    <property type="match status" value="4"/>
</dbReference>
<dbReference type="PRINTS" id="PR00320">
    <property type="entry name" value="GPROTEINBRPT"/>
</dbReference>
<proteinExistence type="inferred from homology"/>
<keyword evidence="5" id="KW-0677">Repeat</keyword>
<evidence type="ECO:0000313" key="11">
    <source>
        <dbReference type="Proteomes" id="UP000053815"/>
    </source>
</evidence>
<dbReference type="InterPro" id="IPR002933">
    <property type="entry name" value="Peptidase_M20"/>
</dbReference>
<dbReference type="SUPFAM" id="SSF50978">
    <property type="entry name" value="WD40 repeat-like"/>
    <property type="match status" value="1"/>
</dbReference>
<dbReference type="Pfam" id="PF00400">
    <property type="entry name" value="WD40"/>
    <property type="match status" value="6"/>
</dbReference>
<name>A0A0C9MZL3_9FUNG</name>
<accession>A0A0C9MZL3</accession>
<evidence type="ECO:0000256" key="6">
    <source>
        <dbReference type="ARBA" id="ARBA00022801"/>
    </source>
</evidence>
<sequence length="909" mass="101056">MDSPFLRTESPTPLGSLSQLSSSRPLHPTRCIHTISQEDRNSVLSLAASKRYLFSGSQSSQIHVWDLQTFTLVTVLKGHRGSVLGLTLSQDEQYIFSSSGDGTVRVWNTETLQCAYLIQSCHDVGDIFSLCYSDVNQIIYFGSQNTSIQWYDFADPQTHGSTLDIPAIPESPRKMANVINFFEDGEDADDEYERLQEELDRDVIKCVIREKNVRGNAHDGYIYCLLHAKDIPNVDGEVLISGAGDGDVKIWSIERTGIKLLHTLKGNLDKGILCLALSEDGYLFCGVQGGDVQIWDLETHQMIRSVMAHTKDVLAISIRGSGFVSASADGSIKIWSEGFQFRESLCDHQGIVLSLTGTANYLISGSNDHTIKFWDMPSSVHNCFESFRRPSGTIQDVPSSNTMLYVLEKWIAMRTVSGNPEYMEECRRGARFLKNILQQLGAVSRMIPGASGRNPLVYGKFTGRRSSEKRIPTVLIYGHYDVIAADNEKNLWGSDPFNLTGKNGYLYGRGTSDNKGPILATIFAVNELLKEGLLDVNVIFLIEGEEESGSVGFYEAVDQNKELFQDVDMVLLSNSYWLGEDVPCITYGLRGVIHATISISNKRADLHSGVEGGAVSEPLIDLIHVLGKLVDSDKKVLIPGFYDDVSPVTEAEEKLYDPIVDWMRTSETAQSSTRAHHSTIASPNPIKGDSAAAAAKAAEEETQCKIAAARNETFNADKMKQQLMSRWRYPTLTVHKIDVSINNPTIIPRSAQAAVSMRVVPDQTIADICAQFEEYVQKVFSESTDSDNSISVTIQSAAEHWLGDLNSKYFKAVENAIYNEWKMKPLYIREGGSIPAVRWLEKFCNAPAIHIPFGQSSDQAHLHNERIRLLNLHAGRRINNIFLLLEKIPTKVYEPFPTLGGSLNYASFR</sequence>
<dbReference type="Gene3D" id="3.30.70.360">
    <property type="match status" value="1"/>
</dbReference>
<feature type="compositionally biased region" description="Polar residues" evidence="8">
    <location>
        <begin position="9"/>
        <end position="24"/>
    </location>
</feature>
<evidence type="ECO:0000313" key="10">
    <source>
        <dbReference type="EMBL" id="GAN09092.1"/>
    </source>
</evidence>
<evidence type="ECO:0000256" key="3">
    <source>
        <dbReference type="ARBA" id="ARBA00022670"/>
    </source>
</evidence>
<dbReference type="Proteomes" id="UP000053815">
    <property type="component" value="Unassembled WGS sequence"/>
</dbReference>